<evidence type="ECO:0000313" key="6">
    <source>
        <dbReference type="Proteomes" id="UP000230423"/>
    </source>
</evidence>
<dbReference type="AlphaFoldDB" id="A0A2G9TNS0"/>
<evidence type="ECO:0000259" key="4">
    <source>
        <dbReference type="PROSITE" id="PS51132"/>
    </source>
</evidence>
<name>A0A2G9TNS0_TELCI</name>
<dbReference type="OrthoDB" id="8626508at2759"/>
<protein>
    <recommendedName>
        <fullName evidence="4">Olfactomedin-like domain-containing protein</fullName>
    </recommendedName>
</protein>
<dbReference type="GO" id="GO:0007165">
    <property type="term" value="P:signal transduction"/>
    <property type="evidence" value="ECO:0007669"/>
    <property type="project" value="TreeGrafter"/>
</dbReference>
<accession>A0A2G9TNS0</accession>
<dbReference type="PROSITE" id="PS51132">
    <property type="entry name" value="OLF"/>
    <property type="match status" value="1"/>
</dbReference>
<organism evidence="5 6">
    <name type="scientific">Teladorsagia circumcincta</name>
    <name type="common">Brown stomach worm</name>
    <name type="synonym">Ostertagia circumcincta</name>
    <dbReference type="NCBI Taxonomy" id="45464"/>
    <lineage>
        <taxon>Eukaryota</taxon>
        <taxon>Metazoa</taxon>
        <taxon>Ecdysozoa</taxon>
        <taxon>Nematoda</taxon>
        <taxon>Chromadorea</taxon>
        <taxon>Rhabditida</taxon>
        <taxon>Rhabditina</taxon>
        <taxon>Rhabditomorpha</taxon>
        <taxon>Strongyloidea</taxon>
        <taxon>Trichostrongylidae</taxon>
        <taxon>Teladorsagia</taxon>
    </lineage>
</organism>
<dbReference type="InterPro" id="IPR003112">
    <property type="entry name" value="Olfac-like_dom"/>
</dbReference>
<dbReference type="EMBL" id="KZ358760">
    <property type="protein sequence ID" value="PIO59122.1"/>
    <property type="molecule type" value="Genomic_DNA"/>
</dbReference>
<dbReference type="PANTHER" id="PTHR23192">
    <property type="entry name" value="OLFACTOMEDIN-RELATED"/>
    <property type="match status" value="1"/>
</dbReference>
<evidence type="ECO:0000256" key="1">
    <source>
        <dbReference type="ARBA" id="ARBA00004613"/>
    </source>
</evidence>
<evidence type="ECO:0000313" key="5">
    <source>
        <dbReference type="EMBL" id="PIO59122.1"/>
    </source>
</evidence>
<comment type="caution">
    <text evidence="3">Lacks conserved residue(s) required for the propagation of feature annotation.</text>
</comment>
<evidence type="ECO:0000256" key="3">
    <source>
        <dbReference type="PROSITE-ProRule" id="PRU00446"/>
    </source>
</evidence>
<feature type="non-terminal residue" evidence="5">
    <location>
        <position position="76"/>
    </location>
</feature>
<dbReference type="Proteomes" id="UP000230423">
    <property type="component" value="Unassembled WGS sequence"/>
</dbReference>
<feature type="domain" description="Olfactomedin-like" evidence="4">
    <location>
        <begin position="1"/>
        <end position="76"/>
    </location>
</feature>
<comment type="subcellular location">
    <subcellularLocation>
        <location evidence="1">Secreted</location>
    </subcellularLocation>
</comment>
<proteinExistence type="predicted"/>
<keyword evidence="2" id="KW-0964">Secreted</keyword>
<dbReference type="GO" id="GO:0005615">
    <property type="term" value="C:extracellular space"/>
    <property type="evidence" value="ECO:0007669"/>
    <property type="project" value="TreeGrafter"/>
</dbReference>
<evidence type="ECO:0000256" key="2">
    <source>
        <dbReference type="ARBA" id="ARBA00022525"/>
    </source>
</evidence>
<sequence length="76" mass="8910">MLFNGSLFFHRAGFPRIGKFELTTGRYDEIEIPGAAHQGNNYLFNKSMNYFDLAIDENALWILYHYEKEKFLSVAK</sequence>
<keyword evidence="6" id="KW-1185">Reference proteome</keyword>
<dbReference type="InterPro" id="IPR050605">
    <property type="entry name" value="Olfactomedin-like_domain"/>
</dbReference>
<dbReference type="Pfam" id="PF02191">
    <property type="entry name" value="OLF"/>
    <property type="match status" value="1"/>
</dbReference>
<reference evidence="5 6" key="1">
    <citation type="submission" date="2015-09" db="EMBL/GenBank/DDBJ databases">
        <title>Draft genome of the parasitic nematode Teladorsagia circumcincta isolate WARC Sus (inbred).</title>
        <authorList>
            <person name="Mitreva M."/>
        </authorList>
    </citation>
    <scope>NUCLEOTIDE SEQUENCE [LARGE SCALE GENOMIC DNA]</scope>
    <source>
        <strain evidence="5 6">S</strain>
    </source>
</reference>
<dbReference type="PANTHER" id="PTHR23192:SF85">
    <property type="entry name" value="GLIOMEDIN"/>
    <property type="match status" value="1"/>
</dbReference>
<gene>
    <name evidence="5" type="ORF">TELCIR_19426</name>
</gene>